<reference evidence="2 3" key="1">
    <citation type="submission" date="2020-09" db="EMBL/GenBank/DDBJ databases">
        <title>Diversity and distribution of actinomycetes associated with coral in the coast of Hainan.</title>
        <authorList>
            <person name="Li F."/>
        </authorList>
    </citation>
    <scope>NUCLEOTIDE SEQUENCE [LARGE SCALE GENOMIC DNA]</scope>
    <source>
        <strain evidence="2 3">HNM0947</strain>
    </source>
</reference>
<dbReference type="Gene3D" id="1.20.120.330">
    <property type="entry name" value="Nucleotidyltransferases domain 2"/>
    <property type="match status" value="1"/>
</dbReference>
<accession>A0ABR9PDS8</accession>
<sequence>MKIDERVHRLREAVRNDPRIVAALLYGSWTTGEADEHSDIEAYVFVAPGQEVEPRAFAEQVAPVRLCHTNMFGVHSVIFDDLMRGEFHFDPADEIDKIAAWQGMVHLPDPERAVLVDRDGRLTELARELGPVEPPSAETAQVKADELANWTLMVSHLIARGEAARAAFFLNSVVAPHQLQLLRLLHGSTDHWLTPSRALEQDLPAFVERHAATTAAAELTAVARAARESWVWSRELVAEAHGRWGTAYDPGLHADIAAQLSR</sequence>
<comment type="caution">
    <text evidence="2">The sequence shown here is derived from an EMBL/GenBank/DDBJ whole genome shotgun (WGS) entry which is preliminary data.</text>
</comment>
<evidence type="ECO:0000313" key="2">
    <source>
        <dbReference type="EMBL" id="MBE3002005.1"/>
    </source>
</evidence>
<feature type="domain" description="Lincosamide nucleotidyltransferase-like C-terminal" evidence="1">
    <location>
        <begin position="140"/>
        <end position="239"/>
    </location>
</feature>
<dbReference type="EMBL" id="JADBGI010000032">
    <property type="protein sequence ID" value="MBE3002005.1"/>
    <property type="molecule type" value="Genomic_DNA"/>
</dbReference>
<dbReference type="InterPro" id="IPR043519">
    <property type="entry name" value="NT_sf"/>
</dbReference>
<organism evidence="2 3">
    <name type="scientific">Nocardiopsis coralli</name>
    <dbReference type="NCBI Taxonomy" id="2772213"/>
    <lineage>
        <taxon>Bacteria</taxon>
        <taxon>Bacillati</taxon>
        <taxon>Actinomycetota</taxon>
        <taxon>Actinomycetes</taxon>
        <taxon>Streptosporangiales</taxon>
        <taxon>Nocardiopsidaceae</taxon>
        <taxon>Nocardiopsis</taxon>
    </lineage>
</organism>
<dbReference type="RefSeq" id="WP_193124595.1">
    <property type="nucleotide sequence ID" value="NZ_JADBGI010000032.1"/>
</dbReference>
<dbReference type="InterPro" id="IPR048495">
    <property type="entry name" value="LinB-like_C"/>
</dbReference>
<dbReference type="Proteomes" id="UP000806528">
    <property type="component" value="Unassembled WGS sequence"/>
</dbReference>
<gene>
    <name evidence="2" type="ORF">IDM40_25390</name>
</gene>
<evidence type="ECO:0000313" key="3">
    <source>
        <dbReference type="Proteomes" id="UP000806528"/>
    </source>
</evidence>
<dbReference type="Pfam" id="PF21418">
    <property type="entry name" value="LinB-like_C"/>
    <property type="match status" value="1"/>
</dbReference>
<proteinExistence type="predicted"/>
<dbReference type="CDD" id="cd05403">
    <property type="entry name" value="NT_KNTase_like"/>
    <property type="match status" value="1"/>
</dbReference>
<protein>
    <submittedName>
        <fullName evidence="2">Nucleotidyltransferase domain-containing protein</fullName>
    </submittedName>
</protein>
<evidence type="ECO:0000259" key="1">
    <source>
        <dbReference type="Pfam" id="PF21418"/>
    </source>
</evidence>
<dbReference type="SUPFAM" id="SSF81301">
    <property type="entry name" value="Nucleotidyltransferase"/>
    <property type="match status" value="1"/>
</dbReference>
<keyword evidence="3" id="KW-1185">Reference proteome</keyword>
<name>A0ABR9PDS8_9ACTN</name>
<dbReference type="Gene3D" id="3.30.460.10">
    <property type="entry name" value="Beta Polymerase, domain 2"/>
    <property type="match status" value="1"/>
</dbReference>